<proteinExistence type="inferred from homology"/>
<keyword evidence="3 6" id="KW-0963">Cytoplasm</keyword>
<keyword evidence="4 6" id="KW-1005">Bacterial flagellum biogenesis</keyword>
<evidence type="ECO:0000256" key="1">
    <source>
        <dbReference type="ARBA" id="ARBA00004514"/>
    </source>
</evidence>
<dbReference type="Pfam" id="PF02561">
    <property type="entry name" value="FliS"/>
    <property type="match status" value="1"/>
</dbReference>
<evidence type="ECO:0000256" key="3">
    <source>
        <dbReference type="ARBA" id="ARBA00022490"/>
    </source>
</evidence>
<dbReference type="RefSeq" id="WP_124947861.1">
    <property type="nucleotide sequence ID" value="NZ_BHVT01000073.1"/>
</dbReference>
<dbReference type="AlphaFoldDB" id="A0A4R3YCI8"/>
<evidence type="ECO:0000313" key="7">
    <source>
        <dbReference type="EMBL" id="TCV90165.1"/>
    </source>
</evidence>
<dbReference type="NCBIfam" id="TIGR00208">
    <property type="entry name" value="fliS"/>
    <property type="match status" value="1"/>
</dbReference>
<comment type="similarity">
    <text evidence="2 6">Belongs to the FliS family.</text>
</comment>
<dbReference type="OrthoDB" id="9792010at2"/>
<keyword evidence="8" id="KW-1185">Reference proteome</keyword>
<keyword evidence="5" id="KW-0143">Chaperone</keyword>
<dbReference type="InterPro" id="IPR003713">
    <property type="entry name" value="FliS"/>
</dbReference>
<keyword evidence="7" id="KW-0282">Flagellum</keyword>
<dbReference type="CDD" id="cd16098">
    <property type="entry name" value="FliS"/>
    <property type="match status" value="1"/>
</dbReference>
<sequence length="149" mass="16086">MYTSSAIKAYNTVSVESEIIGADPHKLISLLYRGALLEIANAKNGISRKEIQSKGASITKTIAIIGEGLNASLDKKVGGELAQNLSSLYDYMISRLIAANLNNDIAALDEVALLLTDLKGAWDTIRPNQMQPEAPRVQNNNAQKVYGRA</sequence>
<keyword evidence="7" id="KW-0969">Cilium</keyword>
<evidence type="ECO:0000256" key="6">
    <source>
        <dbReference type="PIRNR" id="PIRNR039090"/>
    </source>
</evidence>
<dbReference type="PIRSF" id="PIRSF039090">
    <property type="entry name" value="Flis"/>
    <property type="match status" value="1"/>
</dbReference>
<dbReference type="EMBL" id="SMCO01000001">
    <property type="protein sequence ID" value="TCV90165.1"/>
    <property type="molecule type" value="Genomic_DNA"/>
</dbReference>
<organism evidence="7 8">
    <name type="scientific">Sulfurirhabdus autotrophica</name>
    <dbReference type="NCBI Taxonomy" id="1706046"/>
    <lineage>
        <taxon>Bacteria</taxon>
        <taxon>Pseudomonadati</taxon>
        <taxon>Pseudomonadota</taxon>
        <taxon>Betaproteobacteria</taxon>
        <taxon>Nitrosomonadales</taxon>
        <taxon>Sulfuricellaceae</taxon>
        <taxon>Sulfurirhabdus</taxon>
    </lineage>
</organism>
<name>A0A4R3YCI8_9PROT</name>
<evidence type="ECO:0000313" key="8">
    <source>
        <dbReference type="Proteomes" id="UP000295367"/>
    </source>
</evidence>
<comment type="caution">
    <text evidence="7">The sequence shown here is derived from an EMBL/GenBank/DDBJ whole genome shotgun (WGS) entry which is preliminary data.</text>
</comment>
<reference evidence="7 8" key="1">
    <citation type="submission" date="2019-03" db="EMBL/GenBank/DDBJ databases">
        <title>Genomic Encyclopedia of Type Strains, Phase IV (KMG-IV): sequencing the most valuable type-strain genomes for metagenomic binning, comparative biology and taxonomic classification.</title>
        <authorList>
            <person name="Goeker M."/>
        </authorList>
    </citation>
    <scope>NUCLEOTIDE SEQUENCE [LARGE SCALE GENOMIC DNA]</scope>
    <source>
        <strain evidence="7 8">DSM 100309</strain>
    </source>
</reference>
<dbReference type="Gene3D" id="1.20.120.340">
    <property type="entry name" value="Flagellar protein FliS"/>
    <property type="match status" value="1"/>
</dbReference>
<dbReference type="Proteomes" id="UP000295367">
    <property type="component" value="Unassembled WGS sequence"/>
</dbReference>
<dbReference type="GO" id="GO:0071973">
    <property type="term" value="P:bacterial-type flagellum-dependent cell motility"/>
    <property type="evidence" value="ECO:0007669"/>
    <property type="project" value="TreeGrafter"/>
</dbReference>
<evidence type="ECO:0000256" key="2">
    <source>
        <dbReference type="ARBA" id="ARBA00008787"/>
    </source>
</evidence>
<gene>
    <name evidence="7" type="ORF">EDC63_101132</name>
</gene>
<dbReference type="GO" id="GO:0005829">
    <property type="term" value="C:cytosol"/>
    <property type="evidence" value="ECO:0007669"/>
    <property type="project" value="UniProtKB-SubCell"/>
</dbReference>
<dbReference type="GO" id="GO:0044780">
    <property type="term" value="P:bacterial-type flagellum assembly"/>
    <property type="evidence" value="ECO:0007669"/>
    <property type="project" value="InterPro"/>
</dbReference>
<protein>
    <recommendedName>
        <fullName evidence="6">Flagellar secretion chaperone FliS</fullName>
    </recommendedName>
</protein>
<dbReference type="SUPFAM" id="SSF101116">
    <property type="entry name" value="Flagellar export chaperone FliS"/>
    <property type="match status" value="1"/>
</dbReference>
<comment type="subcellular location">
    <subcellularLocation>
        <location evidence="1 6">Cytoplasm</location>
        <location evidence="1 6">Cytosol</location>
    </subcellularLocation>
</comment>
<dbReference type="PANTHER" id="PTHR34773:SF1">
    <property type="entry name" value="FLAGELLAR SECRETION CHAPERONE FLIS"/>
    <property type="match status" value="1"/>
</dbReference>
<evidence type="ECO:0000256" key="4">
    <source>
        <dbReference type="ARBA" id="ARBA00022795"/>
    </source>
</evidence>
<dbReference type="InterPro" id="IPR036584">
    <property type="entry name" value="FliS_sf"/>
</dbReference>
<keyword evidence="7" id="KW-0966">Cell projection</keyword>
<evidence type="ECO:0000256" key="5">
    <source>
        <dbReference type="ARBA" id="ARBA00023186"/>
    </source>
</evidence>
<accession>A0A4R3YCI8</accession>
<dbReference type="PANTHER" id="PTHR34773">
    <property type="entry name" value="FLAGELLAR SECRETION CHAPERONE FLIS"/>
    <property type="match status" value="1"/>
</dbReference>